<reference evidence="4" key="3">
    <citation type="submission" date="2025-09" db="UniProtKB">
        <authorList>
            <consortium name="Ensembl"/>
        </authorList>
    </citation>
    <scope>IDENTIFICATION</scope>
</reference>
<dbReference type="InterPro" id="IPR003508">
    <property type="entry name" value="CIDE-N_dom"/>
</dbReference>
<keyword evidence="5" id="KW-1185">Reference proteome</keyword>
<evidence type="ECO:0000313" key="4">
    <source>
        <dbReference type="Ensembl" id="ENSDCDP00010035366.1"/>
    </source>
</evidence>
<dbReference type="GO" id="GO:0042981">
    <property type="term" value="P:regulation of apoptotic process"/>
    <property type="evidence" value="ECO:0007669"/>
    <property type="project" value="TreeGrafter"/>
</dbReference>
<dbReference type="Proteomes" id="UP000694580">
    <property type="component" value="Chromosome 12"/>
</dbReference>
<name>A0AAY4CSQ2_9TELE</name>
<dbReference type="PROSITE" id="PS51135">
    <property type="entry name" value="CIDE_N"/>
    <property type="match status" value="1"/>
</dbReference>
<dbReference type="Ensembl" id="ENSDCDT00010044161.1">
    <property type="protein sequence ID" value="ENSDCDP00010035366.1"/>
    <property type="gene ID" value="ENSDCDG00010022818.1"/>
</dbReference>
<dbReference type="PANTHER" id="PTHR12306:SF9">
    <property type="entry name" value="LIPID TRANSFERASE CIDEC"/>
    <property type="match status" value="1"/>
</dbReference>
<evidence type="ECO:0000259" key="3">
    <source>
        <dbReference type="PROSITE" id="PS51135"/>
    </source>
</evidence>
<organism evidence="4 5">
    <name type="scientific">Denticeps clupeoides</name>
    <name type="common">denticle herring</name>
    <dbReference type="NCBI Taxonomy" id="299321"/>
    <lineage>
        <taxon>Eukaryota</taxon>
        <taxon>Metazoa</taxon>
        <taxon>Chordata</taxon>
        <taxon>Craniata</taxon>
        <taxon>Vertebrata</taxon>
        <taxon>Euteleostomi</taxon>
        <taxon>Actinopterygii</taxon>
        <taxon>Neopterygii</taxon>
        <taxon>Teleostei</taxon>
        <taxon>Clupei</taxon>
        <taxon>Clupeiformes</taxon>
        <taxon>Denticipitoidei</taxon>
        <taxon>Denticipitidae</taxon>
        <taxon>Denticeps</taxon>
    </lineage>
</organism>
<gene>
    <name evidence="4" type="primary">CIDEC</name>
</gene>
<accession>A0AAY4CSQ2</accession>
<dbReference type="Gene3D" id="3.10.20.10">
    <property type="match status" value="1"/>
</dbReference>
<dbReference type="SMART" id="SM00266">
    <property type="entry name" value="CAD"/>
    <property type="match status" value="1"/>
</dbReference>
<dbReference type="PANTHER" id="PTHR12306">
    <property type="entry name" value="CELL DEATH ACTIVATOR CIDE"/>
    <property type="match status" value="1"/>
</dbReference>
<dbReference type="SUPFAM" id="SSF54277">
    <property type="entry name" value="CAD &amp; PB1 domains"/>
    <property type="match status" value="1"/>
</dbReference>
<dbReference type="AlphaFoldDB" id="A0AAY4CSQ2"/>
<evidence type="ECO:0000256" key="1">
    <source>
        <dbReference type="ARBA" id="ARBA00022703"/>
    </source>
</evidence>
<dbReference type="Pfam" id="PF02017">
    <property type="entry name" value="CIDE-N"/>
    <property type="match status" value="1"/>
</dbReference>
<dbReference type="GeneTree" id="ENSGT00390000018596"/>
<feature type="domain" description="CIDE-N" evidence="3">
    <location>
        <begin position="35"/>
        <end position="111"/>
    </location>
</feature>
<evidence type="ECO:0000313" key="5">
    <source>
        <dbReference type="Proteomes" id="UP000694580"/>
    </source>
</evidence>
<reference evidence="4" key="2">
    <citation type="submission" date="2025-08" db="UniProtKB">
        <authorList>
            <consortium name="Ensembl"/>
        </authorList>
    </citation>
    <scope>IDENTIFICATION</scope>
</reference>
<dbReference type="GO" id="GO:0006915">
    <property type="term" value="P:apoptotic process"/>
    <property type="evidence" value="ECO:0007669"/>
    <property type="project" value="UniProtKB-UniRule"/>
</dbReference>
<reference evidence="4 5" key="1">
    <citation type="submission" date="2020-06" db="EMBL/GenBank/DDBJ databases">
        <authorList>
            <consortium name="Wellcome Sanger Institute Data Sharing"/>
        </authorList>
    </citation>
    <scope>NUCLEOTIDE SEQUENCE [LARGE SCALE GENOMIC DNA]</scope>
</reference>
<evidence type="ECO:0000256" key="2">
    <source>
        <dbReference type="PROSITE-ProRule" id="PRU00447"/>
    </source>
</evidence>
<keyword evidence="1 2" id="KW-0053">Apoptosis</keyword>
<sequence length="233" mass="26193">MDYAKKSLSMLTPTSLSNVSASASMTQQLLGVTPRMRPFRVGNADRTIKKGIMADSLRDLLNKVMDGLHVSCVSALVLDEDGTGVDTEEFFQTLKDNTILIVLEKGQKWTPLEGLSAFRPDRQPARRKDVAKLTFDLYKNHPQEFIGCLNVKATLYGIYSVSYDLRCYEAKRMIKEALRWTLFTMQTTGHVLVGTSCYMQKLLDEEEAAAAERHLKAPADRHLPGLLWGRSSF</sequence>
<protein>
    <recommendedName>
        <fullName evidence="3">CIDE-N domain-containing protein</fullName>
    </recommendedName>
</protein>
<proteinExistence type="predicted"/>